<dbReference type="AlphaFoldDB" id="A0A1U7HA87"/>
<name>A0A1U7HA87_9CYAN</name>
<evidence type="ECO:0000313" key="2">
    <source>
        <dbReference type="Proteomes" id="UP000186868"/>
    </source>
</evidence>
<gene>
    <name evidence="1" type="ORF">NIES593_18460</name>
</gene>
<evidence type="ECO:0000313" key="1">
    <source>
        <dbReference type="EMBL" id="OKH20496.1"/>
    </source>
</evidence>
<sequence length="100" mass="11906">MSKVDKQLPLAPLNCERLAIQMFPLGMSPEEYAARYAADWYCFSFNRYCYRDPELNRWIQRLGEIFSTPALLAQCQEEMLSSEELVKVRQRLLENFYKEI</sequence>
<keyword evidence="2" id="KW-1185">Reference proteome</keyword>
<comment type="caution">
    <text evidence="1">The sequence shown here is derived from an EMBL/GenBank/DDBJ whole genome shotgun (WGS) entry which is preliminary data.</text>
</comment>
<organism evidence="1 2">
    <name type="scientific">Hydrococcus rivularis NIES-593</name>
    <dbReference type="NCBI Taxonomy" id="1921803"/>
    <lineage>
        <taxon>Bacteria</taxon>
        <taxon>Bacillati</taxon>
        <taxon>Cyanobacteriota</taxon>
        <taxon>Cyanophyceae</taxon>
        <taxon>Pleurocapsales</taxon>
        <taxon>Hydrococcaceae</taxon>
        <taxon>Hydrococcus</taxon>
    </lineage>
</organism>
<dbReference type="OrthoDB" id="9554460at2"/>
<dbReference type="Proteomes" id="UP000186868">
    <property type="component" value="Unassembled WGS sequence"/>
</dbReference>
<reference evidence="1 2" key="1">
    <citation type="submission" date="2016-11" db="EMBL/GenBank/DDBJ databases">
        <title>Draft Genome Sequences of Nine Cyanobacterial Strains from Diverse Habitats.</title>
        <authorList>
            <person name="Zhu T."/>
            <person name="Hou S."/>
            <person name="Lu X."/>
            <person name="Hess W.R."/>
        </authorList>
    </citation>
    <scope>NUCLEOTIDE SEQUENCE [LARGE SCALE GENOMIC DNA]</scope>
    <source>
        <strain evidence="1 2">NIES-593</strain>
    </source>
</reference>
<accession>A0A1U7HA87</accession>
<dbReference type="RefSeq" id="WP_073600977.1">
    <property type="nucleotide sequence ID" value="NZ_MRCB01000029.1"/>
</dbReference>
<protein>
    <submittedName>
        <fullName evidence="1">Uncharacterized protein</fullName>
    </submittedName>
</protein>
<dbReference type="EMBL" id="MRCB01000029">
    <property type="protein sequence ID" value="OKH20496.1"/>
    <property type="molecule type" value="Genomic_DNA"/>
</dbReference>
<proteinExistence type="predicted"/>